<keyword evidence="3" id="KW-0328">Glycosyltransferase</keyword>
<dbReference type="InterPro" id="IPR050297">
    <property type="entry name" value="LipidA_mod_glycosyltrf_83"/>
</dbReference>
<evidence type="ECO:0000256" key="4">
    <source>
        <dbReference type="ARBA" id="ARBA00022679"/>
    </source>
</evidence>
<dbReference type="GO" id="GO:0005886">
    <property type="term" value="C:plasma membrane"/>
    <property type="evidence" value="ECO:0007669"/>
    <property type="project" value="UniProtKB-SubCell"/>
</dbReference>
<evidence type="ECO:0000256" key="5">
    <source>
        <dbReference type="ARBA" id="ARBA00022692"/>
    </source>
</evidence>
<dbReference type="GO" id="GO:0016763">
    <property type="term" value="F:pentosyltransferase activity"/>
    <property type="evidence" value="ECO:0007669"/>
    <property type="project" value="TreeGrafter"/>
</dbReference>
<evidence type="ECO:0008006" key="11">
    <source>
        <dbReference type="Google" id="ProtNLM"/>
    </source>
</evidence>
<sequence>MKDVTLSKNQTRFILGFFVLIGVVLRLLFLDRLTFGYDQARDALQAISIIRDGNLKLIGPTTDIKGLFHGPLFWYLIAPWYYVSSGNPVISRIFMVFLNSLNIVFIYYFALKLFKKNTIALMSALFFAVSFEAIQYARWLSNPPPALLSIGIFLYGFWMVLNNAAIGFPLMLLCWIISVQFQFFLIYQGIFVLMALLILLSKKRKEFFLTFKNYWYLYLATIFFGSTFALSELKFKFQGLKAVLGFFTRSTTVDGEPLIFKLTKFYNSLVRNISLFLTFENRISAALLLLVLVLFSVFIYVKRPKVRKQTLFLLIWFFSPVLIYPLEKNNAYFLNIGIIYPLIIMISVLISETQKIRGNLGKVLFFAVTTWIISVNLFLIFKYNPKGETLFSVQDRQILSDEEKVMDYTYLSSGKKMFGFNSVTNPLFISSTWAYVFDWYGKRKYGYLPAWMGYPLDDVGKEIEFPPLGSYQGKYLYLIIEPTPGIPEEYIRAYIRYEDTRSRLVERKQIGAFIVEKRQLTSKQHFLRDDLMKHISIK</sequence>
<feature type="transmembrane region" description="Helical" evidence="8">
    <location>
        <begin position="363"/>
        <end position="381"/>
    </location>
</feature>
<feature type="transmembrane region" description="Helical" evidence="8">
    <location>
        <begin position="146"/>
        <end position="178"/>
    </location>
</feature>
<feature type="transmembrane region" description="Helical" evidence="8">
    <location>
        <begin position="283"/>
        <end position="301"/>
    </location>
</feature>
<comment type="caution">
    <text evidence="9">The sequence shown here is derived from an EMBL/GenBank/DDBJ whole genome shotgun (WGS) entry which is preliminary data.</text>
</comment>
<feature type="transmembrane region" description="Helical" evidence="8">
    <location>
        <begin position="184"/>
        <end position="201"/>
    </location>
</feature>
<feature type="transmembrane region" description="Helical" evidence="8">
    <location>
        <begin position="332"/>
        <end position="351"/>
    </location>
</feature>
<feature type="transmembrane region" description="Helical" evidence="8">
    <location>
        <begin position="117"/>
        <end position="134"/>
    </location>
</feature>
<feature type="transmembrane region" description="Helical" evidence="8">
    <location>
        <begin position="66"/>
        <end position="83"/>
    </location>
</feature>
<evidence type="ECO:0000256" key="1">
    <source>
        <dbReference type="ARBA" id="ARBA00004651"/>
    </source>
</evidence>
<organism evidence="9 10">
    <name type="scientific">Candidatus Roizmanbacteria bacterium CG09_land_8_20_14_0_10_41_9</name>
    <dbReference type="NCBI Taxonomy" id="1974850"/>
    <lineage>
        <taxon>Bacteria</taxon>
        <taxon>Candidatus Roizmaniibacteriota</taxon>
    </lineage>
</organism>
<dbReference type="PANTHER" id="PTHR33908:SF11">
    <property type="entry name" value="MEMBRANE PROTEIN"/>
    <property type="match status" value="1"/>
</dbReference>
<accession>A0A2H0WSA3</accession>
<evidence type="ECO:0000313" key="10">
    <source>
        <dbReference type="Proteomes" id="UP000231198"/>
    </source>
</evidence>
<keyword evidence="6 8" id="KW-1133">Transmembrane helix</keyword>
<dbReference type="AlphaFoldDB" id="A0A2H0WSA3"/>
<evidence type="ECO:0000313" key="9">
    <source>
        <dbReference type="EMBL" id="PIS15536.1"/>
    </source>
</evidence>
<proteinExistence type="predicted"/>
<feature type="transmembrane region" description="Helical" evidence="8">
    <location>
        <begin position="90"/>
        <end position="111"/>
    </location>
</feature>
<gene>
    <name evidence="9" type="ORF">COT62_03180</name>
</gene>
<feature type="transmembrane region" description="Helical" evidence="8">
    <location>
        <begin position="12"/>
        <end position="29"/>
    </location>
</feature>
<keyword evidence="7 8" id="KW-0472">Membrane</keyword>
<feature type="transmembrane region" description="Helical" evidence="8">
    <location>
        <begin position="310"/>
        <end position="326"/>
    </location>
</feature>
<comment type="subcellular location">
    <subcellularLocation>
        <location evidence="1">Cell membrane</location>
        <topology evidence="1">Multi-pass membrane protein</topology>
    </subcellularLocation>
</comment>
<dbReference type="GO" id="GO:0009103">
    <property type="term" value="P:lipopolysaccharide biosynthetic process"/>
    <property type="evidence" value="ECO:0007669"/>
    <property type="project" value="UniProtKB-ARBA"/>
</dbReference>
<evidence type="ECO:0000256" key="6">
    <source>
        <dbReference type="ARBA" id="ARBA00022989"/>
    </source>
</evidence>
<dbReference type="PANTHER" id="PTHR33908">
    <property type="entry name" value="MANNOSYLTRANSFERASE YKCB-RELATED"/>
    <property type="match status" value="1"/>
</dbReference>
<keyword evidence="4" id="KW-0808">Transferase</keyword>
<keyword evidence="2" id="KW-1003">Cell membrane</keyword>
<evidence type="ECO:0000256" key="7">
    <source>
        <dbReference type="ARBA" id="ARBA00023136"/>
    </source>
</evidence>
<keyword evidence="5 8" id="KW-0812">Transmembrane</keyword>
<protein>
    <recommendedName>
        <fullName evidence="11">Glycosyltransferase RgtA/B/C/D-like domain-containing protein</fullName>
    </recommendedName>
</protein>
<feature type="transmembrane region" description="Helical" evidence="8">
    <location>
        <begin position="418"/>
        <end position="437"/>
    </location>
</feature>
<dbReference type="Proteomes" id="UP000231198">
    <property type="component" value="Unassembled WGS sequence"/>
</dbReference>
<evidence type="ECO:0000256" key="3">
    <source>
        <dbReference type="ARBA" id="ARBA00022676"/>
    </source>
</evidence>
<reference evidence="10" key="1">
    <citation type="submission" date="2017-09" db="EMBL/GenBank/DDBJ databases">
        <title>Depth-based differentiation of microbial function through sediment-hosted aquifers and enrichment of novel symbionts in the deep terrestrial subsurface.</title>
        <authorList>
            <person name="Probst A.J."/>
            <person name="Ladd B."/>
            <person name="Jarett J.K."/>
            <person name="Geller-Mcgrath D.E."/>
            <person name="Sieber C.M.K."/>
            <person name="Emerson J.B."/>
            <person name="Anantharaman K."/>
            <person name="Thomas B.C."/>
            <person name="Malmstrom R."/>
            <person name="Stieglmeier M."/>
            <person name="Klingl A."/>
            <person name="Woyke T."/>
            <person name="Ryan C.M."/>
            <person name="Banfield J.F."/>
        </authorList>
    </citation>
    <scope>NUCLEOTIDE SEQUENCE [LARGE SCALE GENOMIC DNA]</scope>
</reference>
<evidence type="ECO:0000256" key="8">
    <source>
        <dbReference type="SAM" id="Phobius"/>
    </source>
</evidence>
<name>A0A2H0WSA3_9BACT</name>
<evidence type="ECO:0000256" key="2">
    <source>
        <dbReference type="ARBA" id="ARBA00022475"/>
    </source>
</evidence>
<feature type="transmembrane region" description="Helical" evidence="8">
    <location>
        <begin position="213"/>
        <end position="231"/>
    </location>
</feature>
<dbReference type="EMBL" id="PEZG01000068">
    <property type="protein sequence ID" value="PIS15536.1"/>
    <property type="molecule type" value="Genomic_DNA"/>
</dbReference>